<feature type="domain" description="HAT C-terminal dimerisation" evidence="2">
    <location>
        <begin position="135"/>
        <end position="195"/>
    </location>
</feature>
<dbReference type="PANTHER" id="PTHR46169">
    <property type="entry name" value="DNA REPLICATION-RELATED ELEMENT FACTOR, ISOFORM A"/>
    <property type="match status" value="1"/>
</dbReference>
<proteinExistence type="predicted"/>
<dbReference type="Pfam" id="PF05699">
    <property type="entry name" value="Dimer_Tnp_hAT"/>
    <property type="match status" value="1"/>
</dbReference>
<feature type="compositionally biased region" description="Acidic residues" evidence="1">
    <location>
        <begin position="58"/>
        <end position="77"/>
    </location>
</feature>
<name>A0A015KQ41_RHIIW</name>
<dbReference type="InterPro" id="IPR012337">
    <property type="entry name" value="RNaseH-like_sf"/>
</dbReference>
<feature type="compositionally biased region" description="Polar residues" evidence="1">
    <location>
        <begin position="78"/>
        <end position="90"/>
    </location>
</feature>
<dbReference type="EMBL" id="JEMT01024950">
    <property type="protein sequence ID" value="EXX61931.1"/>
    <property type="molecule type" value="Genomic_DNA"/>
</dbReference>
<dbReference type="AlphaFoldDB" id="A0A015KQ41"/>
<gene>
    <name evidence="3" type="ORF">RirG_166500</name>
</gene>
<feature type="region of interest" description="Disordered" evidence="1">
    <location>
        <begin position="57"/>
        <end position="110"/>
    </location>
</feature>
<dbReference type="InterPro" id="IPR052717">
    <property type="entry name" value="Vacuolar_transposase_reg"/>
</dbReference>
<evidence type="ECO:0000256" key="1">
    <source>
        <dbReference type="SAM" id="MobiDB-lite"/>
    </source>
</evidence>
<dbReference type="SUPFAM" id="SSF53098">
    <property type="entry name" value="Ribonuclease H-like"/>
    <property type="match status" value="1"/>
</dbReference>
<dbReference type="GO" id="GO:0005634">
    <property type="term" value="C:nucleus"/>
    <property type="evidence" value="ECO:0007669"/>
    <property type="project" value="TreeGrafter"/>
</dbReference>
<dbReference type="InterPro" id="IPR008906">
    <property type="entry name" value="HATC_C_dom"/>
</dbReference>
<accession>A0A015KQ41</accession>
<dbReference type="HOGENOM" id="CLU_009123_4_2_1"/>
<evidence type="ECO:0000259" key="2">
    <source>
        <dbReference type="Pfam" id="PF05699"/>
    </source>
</evidence>
<evidence type="ECO:0000313" key="4">
    <source>
        <dbReference type="Proteomes" id="UP000022910"/>
    </source>
</evidence>
<reference evidence="3 4" key="1">
    <citation type="submission" date="2014-02" db="EMBL/GenBank/DDBJ databases">
        <title>Single nucleus genome sequencing reveals high similarity among nuclei of an endomycorrhizal fungus.</title>
        <authorList>
            <person name="Lin K."/>
            <person name="Geurts R."/>
            <person name="Zhang Z."/>
            <person name="Limpens E."/>
            <person name="Saunders D.G."/>
            <person name="Mu D."/>
            <person name="Pang E."/>
            <person name="Cao H."/>
            <person name="Cha H."/>
            <person name="Lin T."/>
            <person name="Zhou Q."/>
            <person name="Shang Y."/>
            <person name="Li Y."/>
            <person name="Ivanov S."/>
            <person name="Sharma T."/>
            <person name="Velzen R.V."/>
            <person name="Ruijter N.D."/>
            <person name="Aanen D.K."/>
            <person name="Win J."/>
            <person name="Kamoun S."/>
            <person name="Bisseling T."/>
            <person name="Huang S."/>
        </authorList>
    </citation>
    <scope>NUCLEOTIDE SEQUENCE [LARGE SCALE GENOMIC DNA]</scope>
    <source>
        <strain evidence="4">DAOM197198w</strain>
    </source>
</reference>
<dbReference type="STRING" id="1432141.A0A015KQ41"/>
<evidence type="ECO:0000313" key="3">
    <source>
        <dbReference type="EMBL" id="EXX61931.1"/>
    </source>
</evidence>
<sequence length="198" mass="22350">MIADDEWDLIADLTEVLSIFANATENLEGSKYVTNSMHVPMLMEIIKMVLTDTLYNQDPDEEEDDTFESKDAEEDQDSGLNNKINELTNTSEKENCPPCATNSSIQSISQSKSLTERKTLMARLSKPNVVVVNKVEEYLQLPEIPLESNPLTWWNEKKERFPILSGLARKYLAVSATLTASERLFSDAGNLLTNKEQE</sequence>
<dbReference type="GO" id="GO:0006357">
    <property type="term" value="P:regulation of transcription by RNA polymerase II"/>
    <property type="evidence" value="ECO:0007669"/>
    <property type="project" value="TreeGrafter"/>
</dbReference>
<dbReference type="PANTHER" id="PTHR46169:SF29">
    <property type="entry name" value="DNA REPLICATION-RELATED ELEMENT FACTOR, ISOFORM A"/>
    <property type="match status" value="1"/>
</dbReference>
<dbReference type="Proteomes" id="UP000022910">
    <property type="component" value="Unassembled WGS sequence"/>
</dbReference>
<organism evidence="3 4">
    <name type="scientific">Rhizophagus irregularis (strain DAOM 197198w)</name>
    <name type="common">Glomus intraradices</name>
    <dbReference type="NCBI Taxonomy" id="1432141"/>
    <lineage>
        <taxon>Eukaryota</taxon>
        <taxon>Fungi</taxon>
        <taxon>Fungi incertae sedis</taxon>
        <taxon>Mucoromycota</taxon>
        <taxon>Glomeromycotina</taxon>
        <taxon>Glomeromycetes</taxon>
        <taxon>Glomerales</taxon>
        <taxon>Glomeraceae</taxon>
        <taxon>Rhizophagus</taxon>
    </lineage>
</organism>
<protein>
    <recommendedName>
        <fullName evidence="2">HAT C-terminal dimerisation domain-containing protein</fullName>
    </recommendedName>
</protein>
<dbReference type="GO" id="GO:0046983">
    <property type="term" value="F:protein dimerization activity"/>
    <property type="evidence" value="ECO:0007669"/>
    <property type="project" value="InterPro"/>
</dbReference>
<comment type="caution">
    <text evidence="3">The sequence shown here is derived from an EMBL/GenBank/DDBJ whole genome shotgun (WGS) entry which is preliminary data.</text>
</comment>
<keyword evidence="4" id="KW-1185">Reference proteome</keyword>